<protein>
    <submittedName>
        <fullName evidence="2">Uncharacterized protein</fullName>
    </submittedName>
</protein>
<dbReference type="AlphaFoldDB" id="A0A3N0EDP0"/>
<dbReference type="Proteomes" id="UP000267469">
    <property type="component" value="Unassembled WGS sequence"/>
</dbReference>
<evidence type="ECO:0000313" key="2">
    <source>
        <dbReference type="EMBL" id="RNL85956.1"/>
    </source>
</evidence>
<feature type="region of interest" description="Disordered" evidence="1">
    <location>
        <begin position="1"/>
        <end position="27"/>
    </location>
</feature>
<keyword evidence="3" id="KW-1185">Reference proteome</keyword>
<reference evidence="2 3" key="1">
    <citation type="submission" date="2018-10" db="EMBL/GenBank/DDBJ databases">
        <title>Sinomicrobium pectinilyticum sp. nov., a pectinase-producing bacterium isolated from alkaline and saline soil, and emended description of the genus Sinomicrobium.</title>
        <authorList>
            <person name="Cheng B."/>
            <person name="Li C."/>
            <person name="Lai Q."/>
            <person name="Du M."/>
            <person name="Shao Z."/>
            <person name="Xu P."/>
            <person name="Yang C."/>
        </authorList>
    </citation>
    <scope>NUCLEOTIDE SEQUENCE [LARGE SCALE GENOMIC DNA]</scope>
    <source>
        <strain evidence="2 3">5DNS001</strain>
    </source>
</reference>
<sequence length="309" mass="36806">MTDKYSFYPGDKEYPKPVAEKERPEVTPPTRDILAKYRCEQVNTTKIDGNLTSNSQQKFQYYVQVSPAQKTAKVKLEDHYYNMNPPVLNKVFDFITKTESIRQDVSFSYGQNGKIVRILNKEEQAEKWRAFKNSREFQTEFIESMRDNNEKALEEIIKSGDRQFSLSYDSEEEYRRELFYSILFDWQLTSNDNTSVQQEDFLFRSILLPEVIVPMDFRCDILKEESDITKLRKVGSAKPNDELLEDIIKKYDQYYKPQIKYSFTEYKLEFRQTYEIDTVTRLVTDAKLIWVESIKDNVESFCQFTLRKL</sequence>
<comment type="caution">
    <text evidence="2">The sequence shown here is derived from an EMBL/GenBank/DDBJ whole genome shotgun (WGS) entry which is preliminary data.</text>
</comment>
<proteinExistence type="predicted"/>
<name>A0A3N0EDP0_SINP1</name>
<dbReference type="RefSeq" id="WP_123216242.1">
    <property type="nucleotide sequence ID" value="NZ_RJTM01000085.1"/>
</dbReference>
<organism evidence="2 3">
    <name type="scientific">Sinomicrobium pectinilyticum</name>
    <dbReference type="NCBI Taxonomy" id="1084421"/>
    <lineage>
        <taxon>Bacteria</taxon>
        <taxon>Pseudomonadati</taxon>
        <taxon>Bacteroidota</taxon>
        <taxon>Flavobacteriia</taxon>
        <taxon>Flavobacteriales</taxon>
        <taxon>Flavobacteriaceae</taxon>
        <taxon>Sinomicrobium</taxon>
    </lineage>
</organism>
<accession>A0A3N0EDP0</accession>
<dbReference type="OrthoDB" id="1081532at2"/>
<feature type="compositionally biased region" description="Basic and acidic residues" evidence="1">
    <location>
        <begin position="10"/>
        <end position="25"/>
    </location>
</feature>
<gene>
    <name evidence="2" type="ORF">ED312_11915</name>
</gene>
<evidence type="ECO:0000313" key="3">
    <source>
        <dbReference type="Proteomes" id="UP000267469"/>
    </source>
</evidence>
<dbReference type="EMBL" id="RJTM01000085">
    <property type="protein sequence ID" value="RNL85956.1"/>
    <property type="molecule type" value="Genomic_DNA"/>
</dbReference>
<evidence type="ECO:0000256" key="1">
    <source>
        <dbReference type="SAM" id="MobiDB-lite"/>
    </source>
</evidence>